<evidence type="ECO:0000313" key="3">
    <source>
        <dbReference type="EMBL" id="PWR03148.1"/>
    </source>
</evidence>
<accession>A0A2V2LCG2</accession>
<feature type="compositionally biased region" description="Gly residues" evidence="1">
    <location>
        <begin position="209"/>
        <end position="238"/>
    </location>
</feature>
<feature type="chain" id="PRO_5016017310" evidence="2">
    <location>
        <begin position="32"/>
        <end position="284"/>
    </location>
</feature>
<feature type="signal peptide" evidence="2">
    <location>
        <begin position="1"/>
        <end position="31"/>
    </location>
</feature>
<name>A0A2V2LCG2_9RHOB</name>
<evidence type="ECO:0000256" key="2">
    <source>
        <dbReference type="SAM" id="SignalP"/>
    </source>
</evidence>
<dbReference type="EMBL" id="QGKU01000030">
    <property type="protein sequence ID" value="PWR03148.1"/>
    <property type="molecule type" value="Genomic_DNA"/>
</dbReference>
<reference evidence="3 4" key="1">
    <citation type="submission" date="2018-05" db="EMBL/GenBank/DDBJ databases">
        <title>Rhodobacteraceae gen. nov., sp. nov. isolated from sea water.</title>
        <authorList>
            <person name="Ren Y."/>
        </authorList>
    </citation>
    <scope>NUCLEOTIDE SEQUENCE [LARGE SCALE GENOMIC DNA]</scope>
    <source>
        <strain evidence="3 4">TG-679</strain>
    </source>
</reference>
<dbReference type="AlphaFoldDB" id="A0A2V2LCG2"/>
<dbReference type="Proteomes" id="UP000245680">
    <property type="component" value="Unassembled WGS sequence"/>
</dbReference>
<sequence length="284" mass="28173">MEQFCGPLTTLRAAFGLSVALSVALSSPLHADAEGAGGVGPSDEILLDEPSVVGLINNGDQSTVETVYIYMDGCPIVSITPPESGRGRPQVTMIEPTGECVAGRGTQDPADLVGTGAPGMLVQLWKDDPALLDPIGEEAETAQATSLVVEIASLYPREEATPTSATGPGTDQPGFFIPGPLGDPSGDLLLASGGPNSGGTVFGGGSPNFITGTGGPGGSGSGGGGGGGLFGGPGGSEGTGPITNLFSDLTGGGNLPSVTAVPLPATLLLMLWALQLLRSYVRRS</sequence>
<gene>
    <name evidence="3" type="ORF">DKT77_07995</name>
</gene>
<evidence type="ECO:0000313" key="4">
    <source>
        <dbReference type="Proteomes" id="UP000245680"/>
    </source>
</evidence>
<keyword evidence="2" id="KW-0732">Signal</keyword>
<keyword evidence="4" id="KW-1185">Reference proteome</keyword>
<protein>
    <submittedName>
        <fullName evidence="3">Uncharacterized protein</fullName>
    </submittedName>
</protein>
<proteinExistence type="predicted"/>
<comment type="caution">
    <text evidence="3">The sequence shown here is derived from an EMBL/GenBank/DDBJ whole genome shotgun (WGS) entry which is preliminary data.</text>
</comment>
<organism evidence="3 4">
    <name type="scientific">Meridianimarinicoccus roseus</name>
    <dbReference type="NCBI Taxonomy" id="2072018"/>
    <lineage>
        <taxon>Bacteria</taxon>
        <taxon>Pseudomonadati</taxon>
        <taxon>Pseudomonadota</taxon>
        <taxon>Alphaproteobacteria</taxon>
        <taxon>Rhodobacterales</taxon>
        <taxon>Paracoccaceae</taxon>
        <taxon>Meridianimarinicoccus</taxon>
    </lineage>
</organism>
<evidence type="ECO:0000256" key="1">
    <source>
        <dbReference type="SAM" id="MobiDB-lite"/>
    </source>
</evidence>
<feature type="region of interest" description="Disordered" evidence="1">
    <location>
        <begin position="209"/>
        <end position="241"/>
    </location>
</feature>